<evidence type="ECO:0000313" key="15">
    <source>
        <dbReference type="Proteomes" id="UP000007073"/>
    </source>
</evidence>
<feature type="transmembrane region" description="Helical" evidence="13">
    <location>
        <begin position="320"/>
        <end position="342"/>
    </location>
</feature>
<evidence type="ECO:0000256" key="8">
    <source>
        <dbReference type="ARBA" id="ARBA00022723"/>
    </source>
</evidence>
<name>Q39UB5_GEOMG</name>
<evidence type="ECO:0000256" key="3">
    <source>
        <dbReference type="ARBA" id="ARBA00022448"/>
    </source>
</evidence>
<accession>Q39UB5</accession>
<keyword evidence="12 13" id="KW-0472">Membrane</keyword>
<evidence type="ECO:0000256" key="6">
    <source>
        <dbReference type="ARBA" id="ARBA00022617"/>
    </source>
</evidence>
<evidence type="ECO:0000256" key="5">
    <source>
        <dbReference type="ARBA" id="ARBA00022519"/>
    </source>
</evidence>
<evidence type="ECO:0000313" key="14">
    <source>
        <dbReference type="EMBL" id="ABB32159.1"/>
    </source>
</evidence>
<dbReference type="InterPro" id="IPR002585">
    <property type="entry name" value="Cyt-d_ubiquinol_oxidase_su_1"/>
</dbReference>
<evidence type="ECO:0000256" key="4">
    <source>
        <dbReference type="ARBA" id="ARBA00022475"/>
    </source>
</evidence>
<dbReference type="Proteomes" id="UP000007073">
    <property type="component" value="Chromosome"/>
</dbReference>
<evidence type="ECO:0000256" key="9">
    <source>
        <dbReference type="ARBA" id="ARBA00022982"/>
    </source>
</evidence>
<feature type="transmembrane region" description="Helical" evidence="13">
    <location>
        <begin position="53"/>
        <end position="71"/>
    </location>
</feature>
<evidence type="ECO:0000256" key="1">
    <source>
        <dbReference type="ARBA" id="ARBA00004429"/>
    </source>
</evidence>
<feature type="transmembrane region" description="Helical" evidence="13">
    <location>
        <begin position="217"/>
        <end position="235"/>
    </location>
</feature>
<keyword evidence="6 13" id="KW-0349">Heme</keyword>
<comment type="subcellular location">
    <subcellularLocation>
        <location evidence="1">Cell inner membrane</location>
        <topology evidence="1">Multi-pass membrane protein</topology>
    </subcellularLocation>
</comment>
<dbReference type="GO" id="GO:0019646">
    <property type="term" value="P:aerobic electron transport chain"/>
    <property type="evidence" value="ECO:0007669"/>
    <property type="project" value="InterPro"/>
</dbReference>
<dbReference type="RefSeq" id="WP_004511913.1">
    <property type="nucleotide sequence ID" value="NC_007517.1"/>
</dbReference>
<gene>
    <name evidence="14" type="primary">cydA</name>
    <name evidence="14" type="ordered locus">Gmet_1930</name>
</gene>
<dbReference type="PANTHER" id="PTHR30365">
    <property type="entry name" value="CYTOCHROME D UBIQUINOL OXIDASE"/>
    <property type="match status" value="1"/>
</dbReference>
<protein>
    <submittedName>
        <fullName evidence="14">Cytochrome bd menaquinol oxidase, subunit I</fullName>
    </submittedName>
</protein>
<dbReference type="Pfam" id="PF01654">
    <property type="entry name" value="Cyt_bd_oxida_I"/>
    <property type="match status" value="1"/>
</dbReference>
<feature type="transmembrane region" description="Helical" evidence="13">
    <location>
        <begin position="12"/>
        <end position="33"/>
    </location>
</feature>
<evidence type="ECO:0000256" key="10">
    <source>
        <dbReference type="ARBA" id="ARBA00022989"/>
    </source>
</evidence>
<keyword evidence="3 13" id="KW-0813">Transport</keyword>
<evidence type="ECO:0000256" key="2">
    <source>
        <dbReference type="ARBA" id="ARBA00009819"/>
    </source>
</evidence>
<dbReference type="eggNOG" id="COG1271">
    <property type="taxonomic scope" value="Bacteria"/>
</dbReference>
<dbReference type="PANTHER" id="PTHR30365:SF0">
    <property type="entry name" value="CYTOCHROME BD-I UBIQUINOL OXIDASE SUBUNIT 1"/>
    <property type="match status" value="1"/>
</dbReference>
<sequence>MDVLTLSRLQFAATTMFHFIFVPLTLGLSILTAYMETRYVRTGDETYLKMTKFWGKLFLINFALGVVTGITQEFQFGMNWAEYSRYVGDIFGAPLAIEATVAFFLESVFIGVWIFGWNKISKTAHAVSIWLVAIATNLSALWILLANGWMQKPVGYVLRNGRAEMVDIIAVITNPYGLIKFVHTVGSGYMVAAFFVMGISAWHLLRKSRVDFFVRSFKMGSVFSLVSALLVFGSGDFHAVEIAKTQPTKFAAMESVWETQKGAGMNLFLLPDPENECNAIERLCIPNMVSMLAFHDPTAEIKGLKDFPKELRPPVQPTFWSFRLMVGMGTFTALVSLAAVILSRMKNLENKTLFLRLMVLALPLPYIAAQLGWVVAEMGRQPWIVYGVLKTSDAVSKAVTSPQVIGSLVGFTLLYGLLGAIDIYLLAKYARKGPDDDLSGIIKPATVREA</sequence>
<comment type="similarity">
    <text evidence="2 13">Belongs to the cytochrome ubiquinol oxidase subunit 1 family.</text>
</comment>
<dbReference type="GO" id="GO:0016682">
    <property type="term" value="F:oxidoreductase activity, acting on diphenols and related substances as donors, oxygen as acceptor"/>
    <property type="evidence" value="ECO:0007669"/>
    <property type="project" value="TreeGrafter"/>
</dbReference>
<reference evidence="14 15" key="2">
    <citation type="journal article" date="2009" name="BMC Microbiol.">
        <title>The genome sequence of Geobacter metallireducens: features of metabolism, physiology and regulation common and dissimilar to Geobacter sulfurreducens.</title>
        <authorList>
            <person name="Aklujkar M."/>
            <person name="Krushkal J."/>
            <person name="DiBartolo G."/>
            <person name="Lapidus A."/>
            <person name="Land M.L."/>
            <person name="Lovley D.R."/>
        </authorList>
    </citation>
    <scope>NUCLEOTIDE SEQUENCE [LARGE SCALE GENOMIC DNA]</scope>
    <source>
        <strain evidence="15">ATCC 53774 / DSM 7210 / GS-15</strain>
    </source>
</reference>
<keyword evidence="7 13" id="KW-0812">Transmembrane</keyword>
<dbReference type="EMBL" id="CP000148">
    <property type="protein sequence ID" value="ABB32159.1"/>
    <property type="molecule type" value="Genomic_DNA"/>
</dbReference>
<organism evidence="14 15">
    <name type="scientific">Geobacter metallireducens (strain ATCC 53774 / DSM 7210 / GS-15)</name>
    <dbReference type="NCBI Taxonomy" id="269799"/>
    <lineage>
        <taxon>Bacteria</taxon>
        <taxon>Pseudomonadati</taxon>
        <taxon>Thermodesulfobacteriota</taxon>
        <taxon>Desulfuromonadia</taxon>
        <taxon>Geobacterales</taxon>
        <taxon>Geobacteraceae</taxon>
        <taxon>Geobacter</taxon>
    </lineage>
</organism>
<proteinExistence type="inferred from homology"/>
<dbReference type="STRING" id="269799.Gmet_1930"/>
<evidence type="ECO:0000256" key="11">
    <source>
        <dbReference type="ARBA" id="ARBA00023004"/>
    </source>
</evidence>
<evidence type="ECO:0000256" key="12">
    <source>
        <dbReference type="ARBA" id="ARBA00023136"/>
    </source>
</evidence>
<feature type="transmembrane region" description="Helical" evidence="13">
    <location>
        <begin position="404"/>
        <end position="427"/>
    </location>
</feature>
<dbReference type="GO" id="GO:0070069">
    <property type="term" value="C:cytochrome complex"/>
    <property type="evidence" value="ECO:0007669"/>
    <property type="project" value="UniProtKB-UniRule"/>
</dbReference>
<reference evidence="14 15" key="1">
    <citation type="submission" date="2005-10" db="EMBL/GenBank/DDBJ databases">
        <title>Complete sequence of Geobacter metallireducens GS-15.</title>
        <authorList>
            <consortium name="US DOE Joint Genome Institute"/>
            <person name="Copeland A."/>
            <person name="Lucas S."/>
            <person name="Lapidus A."/>
            <person name="Barry K."/>
            <person name="Detter J.C."/>
            <person name="Glavina T."/>
            <person name="Hammon N."/>
            <person name="Israni S."/>
            <person name="Pitluck S."/>
            <person name="Di Bartolo G."/>
            <person name="Chain P."/>
            <person name="Schmutz J."/>
            <person name="Larimer F."/>
            <person name="Land M."/>
            <person name="Kyrpides N."/>
            <person name="Ivanova N."/>
            <person name="Richardson P."/>
        </authorList>
    </citation>
    <scope>NUCLEOTIDE SEQUENCE [LARGE SCALE GENOMIC DNA]</scope>
    <source>
        <strain evidence="15">ATCC 53774 / DSM 7210 / GS-15</strain>
    </source>
</reference>
<keyword evidence="11 13" id="KW-0408">Iron</keyword>
<dbReference type="GO" id="GO:0009055">
    <property type="term" value="F:electron transfer activity"/>
    <property type="evidence" value="ECO:0007669"/>
    <property type="project" value="UniProtKB-UniRule"/>
</dbReference>
<feature type="transmembrane region" description="Helical" evidence="13">
    <location>
        <begin position="127"/>
        <end position="150"/>
    </location>
</feature>
<dbReference type="GO" id="GO:0020037">
    <property type="term" value="F:heme binding"/>
    <property type="evidence" value="ECO:0007669"/>
    <property type="project" value="TreeGrafter"/>
</dbReference>
<feature type="transmembrane region" description="Helical" evidence="13">
    <location>
        <begin position="91"/>
        <end position="115"/>
    </location>
</feature>
<dbReference type="PIRSF" id="PIRSF006446">
    <property type="entry name" value="Cyt_quinol_oxidase_1"/>
    <property type="match status" value="1"/>
</dbReference>
<feature type="transmembrane region" description="Helical" evidence="13">
    <location>
        <begin position="354"/>
        <end position="376"/>
    </location>
</feature>
<dbReference type="KEGG" id="gme:Gmet_1930"/>
<dbReference type="GO" id="GO:0005886">
    <property type="term" value="C:plasma membrane"/>
    <property type="evidence" value="ECO:0007669"/>
    <property type="project" value="UniProtKB-SubCell"/>
</dbReference>
<evidence type="ECO:0000256" key="13">
    <source>
        <dbReference type="PIRNR" id="PIRNR006446"/>
    </source>
</evidence>
<dbReference type="AlphaFoldDB" id="Q39UB5"/>
<evidence type="ECO:0000256" key="7">
    <source>
        <dbReference type="ARBA" id="ARBA00022692"/>
    </source>
</evidence>
<keyword evidence="8 13" id="KW-0479">Metal-binding</keyword>
<feature type="transmembrane region" description="Helical" evidence="13">
    <location>
        <begin position="186"/>
        <end position="205"/>
    </location>
</feature>
<dbReference type="HOGENOM" id="CLU_030555_3_1_7"/>
<keyword evidence="4 13" id="KW-1003">Cell membrane</keyword>
<keyword evidence="15" id="KW-1185">Reference proteome</keyword>
<keyword evidence="10 13" id="KW-1133">Transmembrane helix</keyword>
<keyword evidence="9 13" id="KW-0249">Electron transport</keyword>
<dbReference type="GO" id="GO:0046872">
    <property type="term" value="F:metal ion binding"/>
    <property type="evidence" value="ECO:0007669"/>
    <property type="project" value="UniProtKB-UniRule"/>
</dbReference>
<keyword evidence="5" id="KW-0997">Cell inner membrane</keyword>